<evidence type="ECO:0000256" key="6">
    <source>
        <dbReference type="SAM" id="MobiDB-lite"/>
    </source>
</evidence>
<evidence type="ECO:0000256" key="1">
    <source>
        <dbReference type="ARBA" id="ARBA00022723"/>
    </source>
</evidence>
<dbReference type="Proteomes" id="UP001519460">
    <property type="component" value="Unassembled WGS sequence"/>
</dbReference>
<protein>
    <recommendedName>
        <fullName evidence="7">THAP-type domain-containing protein</fullName>
    </recommendedName>
</protein>
<dbReference type="EMBL" id="JACVVK020000332">
    <property type="protein sequence ID" value="KAK7478148.1"/>
    <property type="molecule type" value="Genomic_DNA"/>
</dbReference>
<feature type="region of interest" description="Disordered" evidence="6">
    <location>
        <begin position="272"/>
        <end position="342"/>
    </location>
</feature>
<gene>
    <name evidence="8" type="ORF">BaRGS_00030595</name>
</gene>
<dbReference type="GO" id="GO:0003677">
    <property type="term" value="F:DNA binding"/>
    <property type="evidence" value="ECO:0007669"/>
    <property type="project" value="UniProtKB-UniRule"/>
</dbReference>
<name>A0ABD0JSN4_9CAEN</name>
<evidence type="ECO:0000256" key="4">
    <source>
        <dbReference type="ARBA" id="ARBA00023125"/>
    </source>
</evidence>
<evidence type="ECO:0000259" key="7">
    <source>
        <dbReference type="PROSITE" id="PS50950"/>
    </source>
</evidence>
<feature type="domain" description="THAP-type" evidence="7">
    <location>
        <begin position="1"/>
        <end position="86"/>
    </location>
</feature>
<keyword evidence="2 5" id="KW-0863">Zinc-finger</keyword>
<proteinExistence type="predicted"/>
<reference evidence="8 9" key="1">
    <citation type="journal article" date="2023" name="Sci. Data">
        <title>Genome assembly of the Korean intertidal mud-creeper Batillaria attramentaria.</title>
        <authorList>
            <person name="Patra A.K."/>
            <person name="Ho P.T."/>
            <person name="Jun S."/>
            <person name="Lee S.J."/>
            <person name="Kim Y."/>
            <person name="Won Y.J."/>
        </authorList>
    </citation>
    <scope>NUCLEOTIDE SEQUENCE [LARGE SCALE GENOMIC DNA]</scope>
    <source>
        <strain evidence="8">Wonlab-2016</strain>
    </source>
</reference>
<sequence>MGGANCSVVGCPASKSRNRGLCFVQVPKKGVNDEWRNKLLHIINRCDERFNPDTAHICSRHFDDTCFTTGPTGRRKVIPGSIPARNLPAKSVETRKLPERKPPVPREQPSLPQRVYYFNLGDVRRDMRKLPHQWTVLADKEDMIAFGVVQDCTVTIRVNVLHDLATQVYIMGGMSVPHVCQHLETVRLGDFLSHLTMFNTCTGVTAPELQRFAEIPNGTNHAFYLHITTGFVNGVVKGTTCVRSRGCLGLVQGEVCSECQKIRKKLEQKLEKNKAKETEPLKKNDPLHSVSAERLKRELKESRQREKALGPEIESFKQKLATEKRTNDTVIISNSPVKKAKH</sequence>
<organism evidence="8 9">
    <name type="scientific">Batillaria attramentaria</name>
    <dbReference type="NCBI Taxonomy" id="370345"/>
    <lineage>
        <taxon>Eukaryota</taxon>
        <taxon>Metazoa</taxon>
        <taxon>Spiralia</taxon>
        <taxon>Lophotrochozoa</taxon>
        <taxon>Mollusca</taxon>
        <taxon>Gastropoda</taxon>
        <taxon>Caenogastropoda</taxon>
        <taxon>Sorbeoconcha</taxon>
        <taxon>Cerithioidea</taxon>
        <taxon>Batillariidae</taxon>
        <taxon>Batillaria</taxon>
    </lineage>
</organism>
<evidence type="ECO:0000313" key="8">
    <source>
        <dbReference type="EMBL" id="KAK7478148.1"/>
    </source>
</evidence>
<dbReference type="PROSITE" id="PS50950">
    <property type="entry name" value="ZF_THAP"/>
    <property type="match status" value="1"/>
</dbReference>
<dbReference type="SMART" id="SM00980">
    <property type="entry name" value="THAP"/>
    <property type="match status" value="1"/>
</dbReference>
<keyword evidence="9" id="KW-1185">Reference proteome</keyword>
<dbReference type="InterPro" id="IPR006612">
    <property type="entry name" value="THAP_Znf"/>
</dbReference>
<dbReference type="Pfam" id="PF05485">
    <property type="entry name" value="THAP"/>
    <property type="match status" value="1"/>
</dbReference>
<feature type="compositionally biased region" description="Basic and acidic residues" evidence="6">
    <location>
        <begin position="272"/>
        <end position="327"/>
    </location>
</feature>
<evidence type="ECO:0000256" key="5">
    <source>
        <dbReference type="PROSITE-ProRule" id="PRU00309"/>
    </source>
</evidence>
<keyword evidence="4 5" id="KW-0238">DNA-binding</keyword>
<comment type="caution">
    <text evidence="8">The sequence shown here is derived from an EMBL/GenBank/DDBJ whole genome shotgun (WGS) entry which is preliminary data.</text>
</comment>
<keyword evidence="3" id="KW-0862">Zinc</keyword>
<dbReference type="AlphaFoldDB" id="A0ABD0JSN4"/>
<accession>A0ABD0JSN4</accession>
<dbReference type="SUPFAM" id="SSF57716">
    <property type="entry name" value="Glucocorticoid receptor-like (DNA-binding domain)"/>
    <property type="match status" value="1"/>
</dbReference>
<evidence type="ECO:0000256" key="3">
    <source>
        <dbReference type="ARBA" id="ARBA00022833"/>
    </source>
</evidence>
<dbReference type="GO" id="GO:0008270">
    <property type="term" value="F:zinc ion binding"/>
    <property type="evidence" value="ECO:0007669"/>
    <property type="project" value="UniProtKB-KW"/>
</dbReference>
<evidence type="ECO:0000256" key="2">
    <source>
        <dbReference type="ARBA" id="ARBA00022771"/>
    </source>
</evidence>
<keyword evidence="1" id="KW-0479">Metal-binding</keyword>
<evidence type="ECO:0000313" key="9">
    <source>
        <dbReference type="Proteomes" id="UP001519460"/>
    </source>
</evidence>